<sequence>MDSNYLIETKRCILQPLSKNDINEAVALFINHGVRKHLGGVIQIDAAIEKLNKWITAGDSLYLSVRLKNSGEFAGIIDISTYHESMNKELSYQFLPSMWGMGYAYEAIHSVIEYCSNVLDIKYLVSETQTENIRSCRLLQKLRFRLKDKIRRFGTEQSIYVLNLNEMR</sequence>
<evidence type="ECO:0000259" key="1">
    <source>
        <dbReference type="Pfam" id="PF13302"/>
    </source>
</evidence>
<dbReference type="PANTHER" id="PTHR43792:SF1">
    <property type="entry name" value="N-ACETYLTRANSFERASE DOMAIN-CONTAINING PROTEIN"/>
    <property type="match status" value="1"/>
</dbReference>
<dbReference type="SUPFAM" id="SSF55729">
    <property type="entry name" value="Acyl-CoA N-acyltransferases (Nat)"/>
    <property type="match status" value="1"/>
</dbReference>
<keyword evidence="3" id="KW-1185">Reference proteome</keyword>
<dbReference type="GO" id="GO:0016747">
    <property type="term" value="F:acyltransferase activity, transferring groups other than amino-acyl groups"/>
    <property type="evidence" value="ECO:0007669"/>
    <property type="project" value="InterPro"/>
</dbReference>
<name>A0A1U7M8C6_TISCR</name>
<dbReference type="Proteomes" id="UP000186112">
    <property type="component" value="Unassembled WGS sequence"/>
</dbReference>
<dbReference type="InterPro" id="IPR016181">
    <property type="entry name" value="Acyl_CoA_acyltransferase"/>
</dbReference>
<organism evidence="2 3">
    <name type="scientific">Tissierella creatinophila DSM 6911</name>
    <dbReference type="NCBI Taxonomy" id="1123403"/>
    <lineage>
        <taxon>Bacteria</taxon>
        <taxon>Bacillati</taxon>
        <taxon>Bacillota</taxon>
        <taxon>Tissierellia</taxon>
        <taxon>Tissierellales</taxon>
        <taxon>Tissierellaceae</taxon>
        <taxon>Tissierella</taxon>
    </lineage>
</organism>
<evidence type="ECO:0000313" key="3">
    <source>
        <dbReference type="Proteomes" id="UP000186112"/>
    </source>
</evidence>
<gene>
    <name evidence="2" type="ORF">TICRE_03880</name>
</gene>
<reference evidence="2 3" key="1">
    <citation type="submission" date="2016-02" db="EMBL/GenBank/DDBJ databases">
        <title>Genome sequence of Tissierella creatinophila DSM 6911.</title>
        <authorList>
            <person name="Poehlein A."/>
            <person name="Daniel R."/>
        </authorList>
    </citation>
    <scope>NUCLEOTIDE SEQUENCE [LARGE SCALE GENOMIC DNA]</scope>
    <source>
        <strain evidence="2 3">DSM 6911</strain>
    </source>
</reference>
<dbReference type="Pfam" id="PF13302">
    <property type="entry name" value="Acetyltransf_3"/>
    <property type="match status" value="1"/>
</dbReference>
<dbReference type="OrthoDB" id="9798081at2"/>
<evidence type="ECO:0000313" key="2">
    <source>
        <dbReference type="EMBL" id="OLS03531.1"/>
    </source>
</evidence>
<dbReference type="RefSeq" id="WP_075724585.1">
    <property type="nucleotide sequence ID" value="NZ_LTDM01000005.1"/>
</dbReference>
<comment type="caution">
    <text evidence="2">The sequence shown here is derived from an EMBL/GenBank/DDBJ whole genome shotgun (WGS) entry which is preliminary data.</text>
</comment>
<accession>A0A1U7M8C6</accession>
<dbReference type="EMBL" id="LTDM01000005">
    <property type="protein sequence ID" value="OLS03531.1"/>
    <property type="molecule type" value="Genomic_DNA"/>
</dbReference>
<dbReference type="InterPro" id="IPR000182">
    <property type="entry name" value="GNAT_dom"/>
</dbReference>
<dbReference type="PANTHER" id="PTHR43792">
    <property type="entry name" value="GNAT FAMILY, PUTATIVE (AFU_ORTHOLOGUE AFUA_3G00765)-RELATED-RELATED"/>
    <property type="match status" value="1"/>
</dbReference>
<protein>
    <recommendedName>
        <fullName evidence="1">N-acetyltransferase domain-containing protein</fullName>
    </recommendedName>
</protein>
<dbReference type="Gene3D" id="3.40.630.30">
    <property type="match status" value="1"/>
</dbReference>
<dbReference type="AlphaFoldDB" id="A0A1U7M8C6"/>
<proteinExistence type="predicted"/>
<dbReference type="InterPro" id="IPR051531">
    <property type="entry name" value="N-acetyltransferase"/>
</dbReference>
<feature type="domain" description="N-acetyltransferase" evidence="1">
    <location>
        <begin position="11"/>
        <end position="145"/>
    </location>
</feature>